<organism evidence="1 2">
    <name type="scientific">Aspergillus aculeatus (strain ATCC 16872 / CBS 172.66 / WB 5094)</name>
    <dbReference type="NCBI Taxonomy" id="690307"/>
    <lineage>
        <taxon>Eukaryota</taxon>
        <taxon>Fungi</taxon>
        <taxon>Dikarya</taxon>
        <taxon>Ascomycota</taxon>
        <taxon>Pezizomycotina</taxon>
        <taxon>Eurotiomycetes</taxon>
        <taxon>Eurotiomycetidae</taxon>
        <taxon>Eurotiales</taxon>
        <taxon>Aspergillaceae</taxon>
        <taxon>Aspergillus</taxon>
        <taxon>Aspergillus subgen. Circumdati</taxon>
    </lineage>
</organism>
<dbReference type="RefSeq" id="XP_020053332.1">
    <property type="nucleotide sequence ID" value="XM_020203874.1"/>
</dbReference>
<evidence type="ECO:0000313" key="1">
    <source>
        <dbReference type="EMBL" id="OJJ96992.1"/>
    </source>
</evidence>
<sequence>MPVRSNGNFNGASRPSWISWWGVSGIASRQADVVFERDIRSVTHRVRSHDGKVIPGNRFPAVECREGRSRGDDIVALARIGGETDRAGVRSEFFGIDDLMQESTPDLIDFRTERPELPFLGVVPQDSATDRQCQLTARVRAGEKNHAADAFQFQAPTFPDHTGQIALHHQSALAVAHQQKTIQVSGFGSQESAKTGCNGV</sequence>
<reference evidence="2" key="1">
    <citation type="journal article" date="2017" name="Genome Biol.">
        <title>Comparative genomics reveals high biological diversity and specific adaptations in the industrially and medically important fungal genus Aspergillus.</title>
        <authorList>
            <person name="de Vries R.P."/>
            <person name="Riley R."/>
            <person name="Wiebenga A."/>
            <person name="Aguilar-Osorio G."/>
            <person name="Amillis S."/>
            <person name="Uchima C.A."/>
            <person name="Anderluh G."/>
            <person name="Asadollahi M."/>
            <person name="Askin M."/>
            <person name="Barry K."/>
            <person name="Battaglia E."/>
            <person name="Bayram O."/>
            <person name="Benocci T."/>
            <person name="Braus-Stromeyer S.A."/>
            <person name="Caldana C."/>
            <person name="Canovas D."/>
            <person name="Cerqueira G.C."/>
            <person name="Chen F."/>
            <person name="Chen W."/>
            <person name="Choi C."/>
            <person name="Clum A."/>
            <person name="Dos Santos R.A."/>
            <person name="Damasio A.R."/>
            <person name="Diallinas G."/>
            <person name="Emri T."/>
            <person name="Fekete E."/>
            <person name="Flipphi M."/>
            <person name="Freyberg S."/>
            <person name="Gallo A."/>
            <person name="Gournas C."/>
            <person name="Habgood R."/>
            <person name="Hainaut M."/>
            <person name="Harispe M.L."/>
            <person name="Henrissat B."/>
            <person name="Hilden K.S."/>
            <person name="Hope R."/>
            <person name="Hossain A."/>
            <person name="Karabika E."/>
            <person name="Karaffa L."/>
            <person name="Karanyi Z."/>
            <person name="Krasevec N."/>
            <person name="Kuo A."/>
            <person name="Kusch H."/>
            <person name="LaButti K."/>
            <person name="Lagendijk E.L."/>
            <person name="Lapidus A."/>
            <person name="Levasseur A."/>
            <person name="Lindquist E."/>
            <person name="Lipzen A."/>
            <person name="Logrieco A.F."/>
            <person name="MacCabe A."/>
            <person name="Maekelae M.R."/>
            <person name="Malavazi I."/>
            <person name="Melin P."/>
            <person name="Meyer V."/>
            <person name="Mielnichuk N."/>
            <person name="Miskei M."/>
            <person name="Molnar A.P."/>
            <person name="Mule G."/>
            <person name="Ngan C.Y."/>
            <person name="Orejas M."/>
            <person name="Orosz E."/>
            <person name="Ouedraogo J.P."/>
            <person name="Overkamp K.M."/>
            <person name="Park H.-S."/>
            <person name="Perrone G."/>
            <person name="Piumi F."/>
            <person name="Punt P.J."/>
            <person name="Ram A.F."/>
            <person name="Ramon A."/>
            <person name="Rauscher S."/>
            <person name="Record E."/>
            <person name="Riano-Pachon D.M."/>
            <person name="Robert V."/>
            <person name="Roehrig J."/>
            <person name="Ruller R."/>
            <person name="Salamov A."/>
            <person name="Salih N.S."/>
            <person name="Samson R.A."/>
            <person name="Sandor E."/>
            <person name="Sanguinetti M."/>
            <person name="Schuetze T."/>
            <person name="Sepcic K."/>
            <person name="Shelest E."/>
            <person name="Sherlock G."/>
            <person name="Sophianopoulou V."/>
            <person name="Squina F.M."/>
            <person name="Sun H."/>
            <person name="Susca A."/>
            <person name="Todd R.B."/>
            <person name="Tsang A."/>
            <person name="Unkles S.E."/>
            <person name="van de Wiele N."/>
            <person name="van Rossen-Uffink D."/>
            <person name="Oliveira J.V."/>
            <person name="Vesth T.C."/>
            <person name="Visser J."/>
            <person name="Yu J.-H."/>
            <person name="Zhou M."/>
            <person name="Andersen M.R."/>
            <person name="Archer D.B."/>
            <person name="Baker S.E."/>
            <person name="Benoit I."/>
            <person name="Brakhage A.A."/>
            <person name="Braus G.H."/>
            <person name="Fischer R."/>
            <person name="Frisvad J.C."/>
            <person name="Goldman G.H."/>
            <person name="Houbraken J."/>
            <person name="Oakley B."/>
            <person name="Pocsi I."/>
            <person name="Scazzocchio C."/>
            <person name="Seiboth B."/>
            <person name="vanKuyk P.A."/>
            <person name="Wortman J."/>
            <person name="Dyer P.S."/>
            <person name="Grigoriev I.V."/>
        </authorList>
    </citation>
    <scope>NUCLEOTIDE SEQUENCE [LARGE SCALE GENOMIC DNA]</scope>
    <source>
        <strain evidence="2">ATCC 16872 / CBS 172.66 / WB 5094</strain>
    </source>
</reference>
<dbReference type="AlphaFoldDB" id="A0A1L9WLG0"/>
<dbReference type="EMBL" id="KV878984">
    <property type="protein sequence ID" value="OJJ96992.1"/>
    <property type="molecule type" value="Genomic_DNA"/>
</dbReference>
<protein>
    <submittedName>
        <fullName evidence="1">Uncharacterized protein</fullName>
    </submittedName>
</protein>
<dbReference type="VEuPathDB" id="FungiDB:ASPACDRAFT_63299"/>
<gene>
    <name evidence="1" type="ORF">ASPACDRAFT_63299</name>
</gene>
<proteinExistence type="predicted"/>
<keyword evidence="2" id="KW-1185">Reference proteome</keyword>
<dbReference type="Proteomes" id="UP000184546">
    <property type="component" value="Unassembled WGS sequence"/>
</dbReference>
<dbReference type="GeneID" id="30977688"/>
<evidence type="ECO:0000313" key="2">
    <source>
        <dbReference type="Proteomes" id="UP000184546"/>
    </source>
</evidence>
<name>A0A1L9WLG0_ASPA1</name>
<accession>A0A1L9WLG0</accession>